<dbReference type="InterPro" id="IPR013324">
    <property type="entry name" value="RNA_pol_sigma_r3/r4-like"/>
</dbReference>
<dbReference type="InterPro" id="IPR007627">
    <property type="entry name" value="RNA_pol_sigma70_r2"/>
</dbReference>
<dbReference type="Pfam" id="PF04539">
    <property type="entry name" value="Sigma70_r3"/>
    <property type="match status" value="1"/>
</dbReference>
<dbReference type="InterPro" id="IPR050239">
    <property type="entry name" value="Sigma-70_RNA_pol_init_factors"/>
</dbReference>
<dbReference type="InterPro" id="IPR013325">
    <property type="entry name" value="RNA_pol_sigma_r2"/>
</dbReference>
<dbReference type="PANTHER" id="PTHR30603:SF4">
    <property type="entry name" value="RNA POLYMERASE SIGMA FACTOR SIGE, CHLOROPLASTIC_MITOCHONDRIAL"/>
    <property type="match status" value="1"/>
</dbReference>
<dbReference type="InterPro" id="IPR000943">
    <property type="entry name" value="RNA_pol_sigma70"/>
</dbReference>
<dbReference type="Proteomes" id="UP001210211">
    <property type="component" value="Unassembled WGS sequence"/>
</dbReference>
<evidence type="ECO:0000259" key="7">
    <source>
        <dbReference type="Pfam" id="PF04539"/>
    </source>
</evidence>
<dbReference type="InterPro" id="IPR036388">
    <property type="entry name" value="WH-like_DNA-bd_sf"/>
</dbReference>
<evidence type="ECO:0000256" key="3">
    <source>
        <dbReference type="ARBA" id="ARBA00023082"/>
    </source>
</evidence>
<dbReference type="GO" id="GO:0016987">
    <property type="term" value="F:sigma factor activity"/>
    <property type="evidence" value="ECO:0007669"/>
    <property type="project" value="UniProtKB-KW"/>
</dbReference>
<reference evidence="10 11" key="1">
    <citation type="journal article" date="2022" name="Cell">
        <title>Repeat-based holocentromeres influence genome architecture and karyotype evolution.</title>
        <authorList>
            <person name="Hofstatter P.G."/>
            <person name="Thangavel G."/>
            <person name="Lux T."/>
            <person name="Neumann P."/>
            <person name="Vondrak T."/>
            <person name="Novak P."/>
            <person name="Zhang M."/>
            <person name="Costa L."/>
            <person name="Castellani M."/>
            <person name="Scott A."/>
            <person name="Toegelov H."/>
            <person name="Fuchs J."/>
            <person name="Mata-Sucre Y."/>
            <person name="Dias Y."/>
            <person name="Vanzela A.L.L."/>
            <person name="Huettel B."/>
            <person name="Almeida C.C.S."/>
            <person name="Simkova H."/>
            <person name="Souza G."/>
            <person name="Pedrosa-Harand A."/>
            <person name="Macas J."/>
            <person name="Mayer K.F.X."/>
            <person name="Houben A."/>
            <person name="Marques A."/>
        </authorList>
    </citation>
    <scope>NUCLEOTIDE SEQUENCE [LARGE SCALE GENOMIC DNA]</scope>
    <source>
        <strain evidence="10">RhyTen1mFocal</strain>
    </source>
</reference>
<dbReference type="Pfam" id="PF04545">
    <property type="entry name" value="Sigma70_r4"/>
    <property type="match status" value="1"/>
</dbReference>
<evidence type="ECO:0000313" key="11">
    <source>
        <dbReference type="Proteomes" id="UP001210211"/>
    </source>
</evidence>
<dbReference type="Pfam" id="PF04542">
    <property type="entry name" value="Sigma70_r2"/>
    <property type="match status" value="1"/>
</dbReference>
<dbReference type="AlphaFoldDB" id="A0AAD6EWV2"/>
<keyword evidence="11" id="KW-1185">Reference proteome</keyword>
<feature type="compositionally biased region" description="Low complexity" evidence="6">
    <location>
        <begin position="38"/>
        <end position="47"/>
    </location>
</feature>
<keyword evidence="5" id="KW-0804">Transcription</keyword>
<comment type="caution">
    <text evidence="10">The sequence shown here is derived from an EMBL/GenBank/DDBJ whole genome shotgun (WGS) entry which is preliminary data.</text>
</comment>
<keyword evidence="2" id="KW-0805">Transcription regulation</keyword>
<evidence type="ECO:0000256" key="5">
    <source>
        <dbReference type="ARBA" id="ARBA00023163"/>
    </source>
</evidence>
<protein>
    <recommendedName>
        <fullName evidence="12">Sigma factor</fullName>
    </recommendedName>
</protein>
<organism evidence="10 11">
    <name type="scientific">Rhynchospora tenuis</name>
    <dbReference type="NCBI Taxonomy" id="198213"/>
    <lineage>
        <taxon>Eukaryota</taxon>
        <taxon>Viridiplantae</taxon>
        <taxon>Streptophyta</taxon>
        <taxon>Embryophyta</taxon>
        <taxon>Tracheophyta</taxon>
        <taxon>Spermatophyta</taxon>
        <taxon>Magnoliopsida</taxon>
        <taxon>Liliopsida</taxon>
        <taxon>Poales</taxon>
        <taxon>Cyperaceae</taxon>
        <taxon>Cyperoideae</taxon>
        <taxon>Rhynchosporeae</taxon>
        <taxon>Rhynchospora</taxon>
    </lineage>
</organism>
<sequence>MGSAAVQAPFIPVRRCTPPLRRPLLLLTLNSSHSSSVRSVRCSALRSPTEKVKGSRKNSLSKGSTKQSKRIHAVSLEAGPASVSSSSHSTDLNYDEVAEQLENIYKLSPAKVVEKIGEGQDGEFGGMRLVRGKRRKAKRLSMEKRAAVKRTKNEGGIVEDNYEERLLRENLVLWNLSGLDWKRMKIPPVLKSAEQTKLFNLMQPMKAINEMKESLRNDLQQEPSDGELAARMNITVPELRRRMKVGQAARNKLIKHNLRLVIYAINKHFAEFATKERFDDLCQAGMKGLITAIDRFEPKRGLRLSTYGLLWIRHSIIRSISASSFTRYPHAFESVKQEIQKAKLQLLFELGRTPTEEEIAKKAGITREKYQDIVKATRPVHSLNVKHPVTQEELINGISDTYGIGGAKSRRQSPTLLRLALDDVLDSLKPKENIVIRQRYGLDGKGERTLTEIAGNLNITKEMVRKHELKAFMKLKHPARLDYLRKYI</sequence>
<keyword evidence="4" id="KW-0238">DNA-binding</keyword>
<dbReference type="InterPro" id="IPR007624">
    <property type="entry name" value="RNA_pol_sigma70_r3"/>
</dbReference>
<evidence type="ECO:0000259" key="9">
    <source>
        <dbReference type="Pfam" id="PF04545"/>
    </source>
</evidence>
<evidence type="ECO:0000313" key="10">
    <source>
        <dbReference type="EMBL" id="KAJ3704112.1"/>
    </source>
</evidence>
<proteinExistence type="inferred from homology"/>
<feature type="region of interest" description="Disordered" evidence="6">
    <location>
        <begin position="38"/>
        <end position="71"/>
    </location>
</feature>
<name>A0AAD6EWV2_9POAL</name>
<evidence type="ECO:0000259" key="8">
    <source>
        <dbReference type="Pfam" id="PF04542"/>
    </source>
</evidence>
<feature type="compositionally biased region" description="Polar residues" evidence="6">
    <location>
        <begin position="57"/>
        <end position="66"/>
    </location>
</feature>
<dbReference type="GO" id="GO:0003677">
    <property type="term" value="F:DNA binding"/>
    <property type="evidence" value="ECO:0007669"/>
    <property type="project" value="UniProtKB-KW"/>
</dbReference>
<evidence type="ECO:0008006" key="12">
    <source>
        <dbReference type="Google" id="ProtNLM"/>
    </source>
</evidence>
<gene>
    <name evidence="10" type="ORF">LUZ61_007817</name>
</gene>
<evidence type="ECO:0000256" key="1">
    <source>
        <dbReference type="ARBA" id="ARBA00007788"/>
    </source>
</evidence>
<comment type="similarity">
    <text evidence="1">Belongs to the sigma-70 factor family.</text>
</comment>
<dbReference type="GO" id="GO:0006352">
    <property type="term" value="P:DNA-templated transcription initiation"/>
    <property type="evidence" value="ECO:0007669"/>
    <property type="project" value="InterPro"/>
</dbReference>
<accession>A0AAD6EWV2</accession>
<evidence type="ECO:0000256" key="6">
    <source>
        <dbReference type="SAM" id="MobiDB-lite"/>
    </source>
</evidence>
<dbReference type="NCBIfam" id="TIGR02937">
    <property type="entry name" value="sigma70-ECF"/>
    <property type="match status" value="1"/>
</dbReference>
<feature type="domain" description="RNA polymerase sigma-70 region 3" evidence="7">
    <location>
        <begin position="338"/>
        <end position="398"/>
    </location>
</feature>
<dbReference type="EMBL" id="JAMRDG010000001">
    <property type="protein sequence ID" value="KAJ3704112.1"/>
    <property type="molecule type" value="Genomic_DNA"/>
</dbReference>
<feature type="domain" description="RNA polymerase sigma-70 region 4" evidence="9">
    <location>
        <begin position="424"/>
        <end position="477"/>
    </location>
</feature>
<dbReference type="PANTHER" id="PTHR30603">
    <property type="entry name" value="RNA POLYMERASE SIGMA FACTOR RPO"/>
    <property type="match status" value="1"/>
</dbReference>
<dbReference type="Gene3D" id="1.10.10.10">
    <property type="entry name" value="Winged helix-like DNA-binding domain superfamily/Winged helix DNA-binding domain"/>
    <property type="match status" value="2"/>
</dbReference>
<dbReference type="InterPro" id="IPR007630">
    <property type="entry name" value="RNA_pol_sigma70_r4"/>
</dbReference>
<dbReference type="SUPFAM" id="SSF88659">
    <property type="entry name" value="Sigma3 and sigma4 domains of RNA polymerase sigma factors"/>
    <property type="match status" value="2"/>
</dbReference>
<dbReference type="Gene3D" id="1.10.601.10">
    <property type="entry name" value="RNA Polymerase Primary Sigma Factor"/>
    <property type="match status" value="1"/>
</dbReference>
<dbReference type="SUPFAM" id="SSF88946">
    <property type="entry name" value="Sigma2 domain of RNA polymerase sigma factors"/>
    <property type="match status" value="1"/>
</dbReference>
<keyword evidence="3" id="KW-0731">Sigma factor</keyword>
<evidence type="ECO:0000256" key="4">
    <source>
        <dbReference type="ARBA" id="ARBA00023125"/>
    </source>
</evidence>
<dbReference type="InterPro" id="IPR014284">
    <property type="entry name" value="RNA_pol_sigma-70_dom"/>
</dbReference>
<dbReference type="PRINTS" id="PR00046">
    <property type="entry name" value="SIGMA70FCT"/>
</dbReference>
<feature type="domain" description="RNA polymerase sigma-70 region 2" evidence="8">
    <location>
        <begin position="253"/>
        <end position="322"/>
    </location>
</feature>
<evidence type="ECO:0000256" key="2">
    <source>
        <dbReference type="ARBA" id="ARBA00023015"/>
    </source>
</evidence>